<gene>
    <name evidence="2" type="ORF">M9458_025075</name>
</gene>
<dbReference type="Proteomes" id="UP001529510">
    <property type="component" value="Unassembled WGS sequence"/>
</dbReference>
<dbReference type="AlphaFoldDB" id="A0ABD0Q008"/>
<protein>
    <submittedName>
        <fullName evidence="2">Uncharacterized protein</fullName>
    </submittedName>
</protein>
<dbReference type="EMBL" id="JAMKFB020000012">
    <property type="protein sequence ID" value="KAL0179633.1"/>
    <property type="molecule type" value="Genomic_DNA"/>
</dbReference>
<keyword evidence="3" id="KW-1185">Reference proteome</keyword>
<accession>A0ABD0Q008</accession>
<name>A0ABD0Q008_CIRMR</name>
<evidence type="ECO:0000256" key="1">
    <source>
        <dbReference type="SAM" id="MobiDB-lite"/>
    </source>
</evidence>
<evidence type="ECO:0000313" key="2">
    <source>
        <dbReference type="EMBL" id="KAL0179633.1"/>
    </source>
</evidence>
<sequence length="64" mass="6565">MAVLQQQRQQQQQHVGGTGGSSKLSPSHLGGSGPKMPMSDPLSHPGLAGSVADLHQKTQGTYSG</sequence>
<organism evidence="2 3">
    <name type="scientific">Cirrhinus mrigala</name>
    <name type="common">Mrigala</name>
    <dbReference type="NCBI Taxonomy" id="683832"/>
    <lineage>
        <taxon>Eukaryota</taxon>
        <taxon>Metazoa</taxon>
        <taxon>Chordata</taxon>
        <taxon>Craniata</taxon>
        <taxon>Vertebrata</taxon>
        <taxon>Euteleostomi</taxon>
        <taxon>Actinopterygii</taxon>
        <taxon>Neopterygii</taxon>
        <taxon>Teleostei</taxon>
        <taxon>Ostariophysi</taxon>
        <taxon>Cypriniformes</taxon>
        <taxon>Cyprinidae</taxon>
        <taxon>Labeoninae</taxon>
        <taxon>Labeonini</taxon>
        <taxon>Cirrhinus</taxon>
    </lineage>
</organism>
<proteinExistence type="predicted"/>
<feature type="compositionally biased region" description="Low complexity" evidence="1">
    <location>
        <begin position="1"/>
        <end position="13"/>
    </location>
</feature>
<feature type="region of interest" description="Disordered" evidence="1">
    <location>
        <begin position="1"/>
        <end position="64"/>
    </location>
</feature>
<feature type="non-terminal residue" evidence="2">
    <location>
        <position position="64"/>
    </location>
</feature>
<reference evidence="2 3" key="1">
    <citation type="submission" date="2024-05" db="EMBL/GenBank/DDBJ databases">
        <title>Genome sequencing and assembly of Indian major carp, Cirrhinus mrigala (Hamilton, 1822).</title>
        <authorList>
            <person name="Mohindra V."/>
            <person name="Chowdhury L.M."/>
            <person name="Lal K."/>
            <person name="Jena J.K."/>
        </authorList>
    </citation>
    <scope>NUCLEOTIDE SEQUENCE [LARGE SCALE GENOMIC DNA]</scope>
    <source>
        <strain evidence="2">CM1030</strain>
        <tissue evidence="2">Blood</tissue>
    </source>
</reference>
<evidence type="ECO:0000313" key="3">
    <source>
        <dbReference type="Proteomes" id="UP001529510"/>
    </source>
</evidence>
<comment type="caution">
    <text evidence="2">The sequence shown here is derived from an EMBL/GenBank/DDBJ whole genome shotgun (WGS) entry which is preliminary data.</text>
</comment>